<evidence type="ECO:0000256" key="10">
    <source>
        <dbReference type="SAM" id="MobiDB-lite"/>
    </source>
</evidence>
<dbReference type="SUPFAM" id="SSF54236">
    <property type="entry name" value="Ubiquitin-like"/>
    <property type="match status" value="16"/>
</dbReference>
<feature type="domain" description="Ubiquitin-like" evidence="12">
    <location>
        <begin position="9"/>
        <end position="77"/>
    </location>
</feature>
<keyword evidence="6" id="KW-0677">Repeat</keyword>
<keyword evidence="9" id="KW-0067">ATP-binding</keyword>
<feature type="domain" description="Protein kinase" evidence="11">
    <location>
        <begin position="1462"/>
        <end position="1719"/>
    </location>
</feature>
<comment type="caution">
    <text evidence="13">The sequence shown here is derived from an EMBL/GenBank/DDBJ whole genome shotgun (WGS) entry which is preliminary data.</text>
</comment>
<feature type="domain" description="Ubiquitin-like" evidence="12">
    <location>
        <begin position="85"/>
        <end position="155"/>
    </location>
</feature>
<keyword evidence="5" id="KW-1017">Isopeptide bond</keyword>
<dbReference type="PROSITE" id="PS00299">
    <property type="entry name" value="UBIQUITIN_1"/>
    <property type="match status" value="2"/>
</dbReference>
<evidence type="ECO:0000256" key="6">
    <source>
        <dbReference type="ARBA" id="ARBA00022737"/>
    </source>
</evidence>
<dbReference type="PROSITE" id="PS50053">
    <property type="entry name" value="UBIQUITIN_2"/>
    <property type="match status" value="16"/>
</dbReference>
<dbReference type="GO" id="GO:0004672">
    <property type="term" value="F:protein kinase activity"/>
    <property type="evidence" value="ECO:0007669"/>
    <property type="project" value="InterPro"/>
</dbReference>
<feature type="domain" description="Ubiquitin-like" evidence="12">
    <location>
        <begin position="386"/>
        <end position="461"/>
    </location>
</feature>
<evidence type="ECO:0000256" key="9">
    <source>
        <dbReference type="PROSITE-ProRule" id="PRU10141"/>
    </source>
</evidence>
<dbReference type="InterPro" id="IPR017441">
    <property type="entry name" value="Protein_kinase_ATP_BS"/>
</dbReference>
<keyword evidence="4" id="KW-0963">Cytoplasm</keyword>
<feature type="domain" description="Ubiquitin-like" evidence="12">
    <location>
        <begin position="1040"/>
        <end position="1105"/>
    </location>
</feature>
<dbReference type="Pfam" id="PF00240">
    <property type="entry name" value="ubiquitin"/>
    <property type="match status" value="15"/>
</dbReference>
<feature type="domain" description="Ubiquitin-like" evidence="12">
    <location>
        <begin position="464"/>
        <end position="539"/>
    </location>
</feature>
<dbReference type="EMBL" id="CASHTH010002573">
    <property type="protein sequence ID" value="CAI8031868.1"/>
    <property type="molecule type" value="Genomic_DNA"/>
</dbReference>
<evidence type="ECO:0000256" key="1">
    <source>
        <dbReference type="ARBA" id="ARBA00004123"/>
    </source>
</evidence>
<dbReference type="InterPro" id="IPR011009">
    <property type="entry name" value="Kinase-like_dom_sf"/>
</dbReference>
<evidence type="ECO:0000256" key="3">
    <source>
        <dbReference type="ARBA" id="ARBA00008430"/>
    </source>
</evidence>
<feature type="region of interest" description="Disordered" evidence="10">
    <location>
        <begin position="1443"/>
        <end position="1465"/>
    </location>
</feature>
<dbReference type="GO" id="GO:0005524">
    <property type="term" value="F:ATP binding"/>
    <property type="evidence" value="ECO:0007669"/>
    <property type="project" value="UniProtKB-UniRule"/>
</dbReference>
<feature type="domain" description="Ubiquitin-like" evidence="12">
    <location>
        <begin position="157"/>
        <end position="228"/>
    </location>
</feature>
<feature type="domain" description="Ubiquitin-like" evidence="12">
    <location>
        <begin position="899"/>
        <end position="977"/>
    </location>
</feature>
<dbReference type="GO" id="GO:0005737">
    <property type="term" value="C:cytoplasm"/>
    <property type="evidence" value="ECO:0007669"/>
    <property type="project" value="UniProtKB-SubCell"/>
</dbReference>
<dbReference type="InterPro" id="IPR019954">
    <property type="entry name" value="Ubiquitin_CS"/>
</dbReference>
<dbReference type="Gene3D" id="1.10.510.10">
    <property type="entry name" value="Transferase(Phosphotransferase) domain 1"/>
    <property type="match status" value="1"/>
</dbReference>
<dbReference type="InterPro" id="IPR050158">
    <property type="entry name" value="Ubiquitin_ubiquitin-like"/>
</dbReference>
<dbReference type="PROSITE" id="PS50011">
    <property type="entry name" value="PROTEIN_KINASE_DOM"/>
    <property type="match status" value="1"/>
</dbReference>
<dbReference type="InterPro" id="IPR000719">
    <property type="entry name" value="Prot_kinase_dom"/>
</dbReference>
<dbReference type="PROSITE" id="PS00107">
    <property type="entry name" value="PROTEIN_KINASE_ATP"/>
    <property type="match status" value="1"/>
</dbReference>
<feature type="domain" description="Ubiquitin-like" evidence="12">
    <location>
        <begin position="687"/>
        <end position="755"/>
    </location>
</feature>
<sequence>MNYGNPVRMQIFVQTPAGKAMNIGVDSNDTIKSIKYKIERKDGLPVYHQTLLHEERELEDGRMLQDYGIVQGSTLHLRLCTEEDIRVRVRTPSGEVVPVVVERHGTVQILKSVLEGKLGVSVEQQKVFFRGNPLENQVSLMQYGIQDRSEVGLMVMVPITVKTLTGQAFSLEVATHESVDEVKGKIARVAKISPEQQRLLYNGKLVSDSCSLDDYGICSGAEIYVVRRLKVYDIKVKAYKSDKRAIKLKVDASCSVKRVKKMIEGAGGAPRRLQQLTLSGVCLEDRRRMGYYNSLMSRKCRLVVKSGPSYQVFVRGLSGKTLSVWVRGEDSVEELKSLVYEREGIPPDQQRLLCRGRLLSDGKKLRDYGIHSGSTLDLCLGLLGGFQIFVKTLTGKTVTLEVCVNDTIANVKNKLHDKEGIPPDQQQLILAGKRLEDLKTLGDYNIQKETTLHLYLSALQPGSMMVWVKTLTGRSLHVGLNVNDSIEMVRAKLRTETGIPPDRQRIIFAGKELEDGHIVGEYGVKQGSTLHMVLRPRGGMQIFVKTPTGKTTTLIVDPSDTIENVKAKYQEKEGVAPEEQHLFYGERLDDTKTLSDYNIHNDATLHILLHSSINVKTLTGKTLSVSTEASSTTEDIKASIWHKEGVPMDQQRLIFAGRQLLDEKKLSEYNITNGSTLHLVLRLRGGMQIFAKTPEGKITTLEVECSDTIQTVKAKIWDKDGVPPDQQQLTFCMQRLENERTLIDYNIQKESTLLLHYLTCVYVKLVTGRTISFGVYGTVDNIKTRIHNQMGIPPHLQLLTYDGKLLDNGEALSDYKESTLSLRNAIVKFPTFNGKHIDIMVGLNETAREVKERIEKLEDIPSYRQKLIYAGNKLNDDKVIMDCVKSEQCIIDCIFNGSIQIFAEVDIPAHHSRMCLEVIPEMQVFHVKRMIEQQKHIPTHMQSLLSGEVKLENSKTLNDCNIKEQSTLTLIIEPPSEVRNFTITLKSTLGTCEIVEPSLIKQLKSSASFKLYYGSVQLEEGSACLFTHKSTLFVASPEEIPVLVRRPQSHETEFIGVCPESKVGSIKSKLAGVTPGNQLFLGGVQLSESQTLDHYGIAAASEVLLTDPGTVPLFIRTRFREEYICCRPTCTTRDLKLTISKVLGVPVACQRLVYNQNVMFNETKKLSYYGIHPGSTVLLVITPNEMDVHVTLPSKKVTTLICSQDDKIEDIKLKVEQKEGIPVEHQALLFEDDKMTLREANITPGLHFQVFYDFSSYAQVDHIRTMDLHLQQECRKIVQSQRHLLDTQALLDAKQEIEQTQSDRKVTLQECHIRKRETVAEIESSLVKISTLQRETDLMRRENEKLKREFDAEKDNSLKEKQHLENEIEGLRVHSTEQERQKQQLESANQNLHERLAASRVESGTLQRQITALSERLAASRSESAELQERLVAALGELQRHSQRDPEAVDITPWNVPRSDVHTSPEEIGRGGWGVVLRGTYEGETVAVKQPHRDLLNQRLLERLKRETRLMIQISHPNLVRIIAVVFDEAAERLRRPPLIVTELLDMNLRQCYQERRLQPRNRVPVFLDVARGLHYMHDRTEPIIHRDVSAPNVLLKALPNGRWRAKVSDFGSANLARLSVTAGEGAIIYTAPEAFPLRSPDSPRPRHTTKIDVYSFGILMCEVVTAEQPDPELYQVRLGQVERLSRPLHSLVVRCTDHDPDKRPTMANAIHELGNISLP</sequence>
<feature type="domain" description="Ubiquitin-like" evidence="12">
    <location>
        <begin position="611"/>
        <end position="686"/>
    </location>
</feature>
<dbReference type="FunFam" id="3.10.20.90:FF:000211">
    <property type="entry name" value="Polyubiquitin 9"/>
    <property type="match status" value="1"/>
</dbReference>
<dbReference type="FunFam" id="3.10.20.90:FF:000160">
    <property type="entry name" value="Polyubiquitin-C"/>
    <property type="match status" value="2"/>
</dbReference>
<evidence type="ECO:0000313" key="14">
    <source>
        <dbReference type="Proteomes" id="UP001174909"/>
    </source>
</evidence>
<proteinExistence type="inferred from homology"/>
<dbReference type="InterPro" id="IPR029071">
    <property type="entry name" value="Ubiquitin-like_domsf"/>
</dbReference>
<evidence type="ECO:0000256" key="5">
    <source>
        <dbReference type="ARBA" id="ARBA00022499"/>
    </source>
</evidence>
<dbReference type="GO" id="GO:0005634">
    <property type="term" value="C:nucleus"/>
    <property type="evidence" value="ECO:0007669"/>
    <property type="project" value="UniProtKB-SubCell"/>
</dbReference>
<reference evidence="13" key="1">
    <citation type="submission" date="2023-03" db="EMBL/GenBank/DDBJ databases">
        <authorList>
            <person name="Steffen K."/>
            <person name="Cardenas P."/>
        </authorList>
    </citation>
    <scope>NUCLEOTIDE SEQUENCE</scope>
</reference>
<evidence type="ECO:0000256" key="8">
    <source>
        <dbReference type="ARBA" id="ARBA00023242"/>
    </source>
</evidence>
<feature type="domain" description="Ubiquitin-like" evidence="12">
    <location>
        <begin position="540"/>
        <end position="609"/>
    </location>
</feature>
<comment type="subcellular location">
    <subcellularLocation>
        <location evidence="2">Cytoplasm</location>
    </subcellularLocation>
    <subcellularLocation>
        <location evidence="1">Nucleus</location>
    </subcellularLocation>
</comment>
<organism evidence="13 14">
    <name type="scientific">Geodia barretti</name>
    <name type="common">Barrett's horny sponge</name>
    <dbReference type="NCBI Taxonomy" id="519541"/>
    <lineage>
        <taxon>Eukaryota</taxon>
        <taxon>Metazoa</taxon>
        <taxon>Porifera</taxon>
        <taxon>Demospongiae</taxon>
        <taxon>Heteroscleromorpha</taxon>
        <taxon>Tetractinellida</taxon>
        <taxon>Astrophorina</taxon>
        <taxon>Geodiidae</taxon>
        <taxon>Geodia</taxon>
    </lineage>
</organism>
<dbReference type="InterPro" id="IPR000626">
    <property type="entry name" value="Ubiquitin-like_dom"/>
</dbReference>
<name>A0AA35WS68_GEOBA</name>
<feature type="domain" description="Ubiquitin-like" evidence="12">
    <location>
        <begin position="1111"/>
        <end position="1182"/>
    </location>
</feature>
<evidence type="ECO:0000313" key="13">
    <source>
        <dbReference type="EMBL" id="CAI8031868.1"/>
    </source>
</evidence>
<comment type="similarity">
    <text evidence="3">Belongs to the ubiquitin family.</text>
</comment>
<dbReference type="CDD" id="cd17039">
    <property type="entry name" value="Ubl_ubiquitin_like"/>
    <property type="match status" value="8"/>
</dbReference>
<dbReference type="PRINTS" id="PR00348">
    <property type="entry name" value="UBIQUITIN"/>
</dbReference>
<evidence type="ECO:0000256" key="7">
    <source>
        <dbReference type="ARBA" id="ARBA00022843"/>
    </source>
</evidence>
<keyword evidence="14" id="KW-1185">Reference proteome</keyword>
<keyword evidence="9" id="KW-0547">Nucleotide-binding</keyword>
<protein>
    <submittedName>
        <fullName evidence="13">Polyubiquitin-A</fullName>
    </submittedName>
</protein>
<feature type="domain" description="Ubiquitin-like" evidence="12">
    <location>
        <begin position="1186"/>
        <end position="1231"/>
    </location>
</feature>
<dbReference type="SMART" id="SM00213">
    <property type="entry name" value="UBQ"/>
    <property type="match status" value="16"/>
</dbReference>
<dbReference type="InterPro" id="IPR019956">
    <property type="entry name" value="Ubiquitin_dom"/>
</dbReference>
<dbReference type="Pfam" id="PF07714">
    <property type="entry name" value="PK_Tyr_Ser-Thr"/>
    <property type="match status" value="1"/>
</dbReference>
<dbReference type="Proteomes" id="UP001174909">
    <property type="component" value="Unassembled WGS sequence"/>
</dbReference>
<feature type="domain" description="Ubiquitin-like" evidence="12">
    <location>
        <begin position="310"/>
        <end position="385"/>
    </location>
</feature>
<feature type="domain" description="Ubiquitin-like" evidence="12">
    <location>
        <begin position="232"/>
        <end position="293"/>
    </location>
</feature>
<keyword evidence="7" id="KW-0832">Ubl conjugation</keyword>
<dbReference type="FunFam" id="3.10.20.90:FF:000469">
    <property type="entry name" value="Polyubiquitin-C"/>
    <property type="match status" value="1"/>
</dbReference>
<evidence type="ECO:0000256" key="4">
    <source>
        <dbReference type="ARBA" id="ARBA00022490"/>
    </source>
</evidence>
<feature type="domain" description="Ubiquitin-like" evidence="12">
    <location>
        <begin position="759"/>
        <end position="815"/>
    </location>
</feature>
<evidence type="ECO:0000256" key="2">
    <source>
        <dbReference type="ARBA" id="ARBA00004496"/>
    </source>
</evidence>
<dbReference type="Gene3D" id="3.10.20.90">
    <property type="entry name" value="Phosphatidylinositol 3-kinase Catalytic Subunit, Chain A, domain 1"/>
    <property type="match status" value="15"/>
</dbReference>
<dbReference type="PANTHER" id="PTHR10666">
    <property type="entry name" value="UBIQUITIN"/>
    <property type="match status" value="1"/>
</dbReference>
<evidence type="ECO:0000259" key="12">
    <source>
        <dbReference type="PROSITE" id="PS50053"/>
    </source>
</evidence>
<gene>
    <name evidence="13" type="ORF">GBAR_LOCUS18051</name>
</gene>
<accession>A0AA35WS68</accession>
<feature type="binding site" evidence="9">
    <location>
        <position position="1489"/>
    </location>
    <ligand>
        <name>ATP</name>
        <dbReference type="ChEBI" id="CHEBI:30616"/>
    </ligand>
</feature>
<dbReference type="InterPro" id="IPR001245">
    <property type="entry name" value="Ser-Thr/Tyr_kinase_cat_dom"/>
</dbReference>
<dbReference type="SUPFAM" id="SSF56112">
    <property type="entry name" value="Protein kinase-like (PK-like)"/>
    <property type="match status" value="1"/>
</dbReference>
<keyword evidence="8" id="KW-0539">Nucleus</keyword>
<feature type="domain" description="Ubiquitin-like" evidence="12">
    <location>
        <begin position="825"/>
        <end position="883"/>
    </location>
</feature>
<evidence type="ECO:0000259" key="11">
    <source>
        <dbReference type="PROSITE" id="PS50011"/>
    </source>
</evidence>